<dbReference type="Pfam" id="PF01872">
    <property type="entry name" value="RibD_C"/>
    <property type="match status" value="1"/>
</dbReference>
<dbReference type="SUPFAM" id="SSF53597">
    <property type="entry name" value="Dihydrofolate reductase-like"/>
    <property type="match status" value="1"/>
</dbReference>
<dbReference type="EMBL" id="JAROCE010000001">
    <property type="protein sequence ID" value="MFM2718999.1"/>
    <property type="molecule type" value="Genomic_DNA"/>
</dbReference>
<dbReference type="PANTHER" id="PTHR38011">
    <property type="entry name" value="DIHYDROFOLATE REDUCTASE FAMILY PROTEIN (AFU_ORTHOLOGUE AFUA_8G06820)"/>
    <property type="match status" value="1"/>
</dbReference>
<dbReference type="InterPro" id="IPR024072">
    <property type="entry name" value="DHFR-like_dom_sf"/>
</dbReference>
<reference evidence="2 3" key="1">
    <citation type="submission" date="2023-03" db="EMBL/GenBank/DDBJ databases">
        <title>MT1 and MT2 Draft Genomes of Novel Species.</title>
        <authorList>
            <person name="Venkateswaran K."/>
        </authorList>
    </citation>
    <scope>NUCLEOTIDE SEQUENCE [LARGE SCALE GENOMIC DNA]</scope>
    <source>
        <strain evidence="2 3">IF8SW-P5</strain>
    </source>
</reference>
<dbReference type="RefSeq" id="WP_239276137.1">
    <property type="nucleotide sequence ID" value="NZ_JAROCE010000001.1"/>
</dbReference>
<name>A0ABW9GBM8_9MICO</name>
<organism evidence="2 3">
    <name type="scientific">Microbacterium mcarthurae</name>
    <dbReference type="NCBI Taxonomy" id="3035918"/>
    <lineage>
        <taxon>Bacteria</taxon>
        <taxon>Bacillati</taxon>
        <taxon>Actinomycetota</taxon>
        <taxon>Actinomycetes</taxon>
        <taxon>Micrococcales</taxon>
        <taxon>Microbacteriaceae</taxon>
        <taxon>Microbacterium</taxon>
    </lineage>
</organism>
<dbReference type="Gene3D" id="3.40.430.10">
    <property type="entry name" value="Dihydrofolate Reductase, subunit A"/>
    <property type="match status" value="1"/>
</dbReference>
<evidence type="ECO:0000259" key="1">
    <source>
        <dbReference type="Pfam" id="PF01872"/>
    </source>
</evidence>
<evidence type="ECO:0000313" key="2">
    <source>
        <dbReference type="EMBL" id="MFM2718999.1"/>
    </source>
</evidence>
<dbReference type="InterPro" id="IPR050765">
    <property type="entry name" value="Riboflavin_Biosynth_HTPR"/>
</dbReference>
<accession>A0ABW9GBM8</accession>
<comment type="caution">
    <text evidence="2">The sequence shown here is derived from an EMBL/GenBank/DDBJ whole genome shotgun (WGS) entry which is preliminary data.</text>
</comment>
<evidence type="ECO:0000313" key="3">
    <source>
        <dbReference type="Proteomes" id="UP001630303"/>
    </source>
</evidence>
<feature type="domain" description="Bacterial bifunctional deaminase-reductase C-terminal" evidence="1">
    <location>
        <begin position="4"/>
        <end position="172"/>
    </location>
</feature>
<sequence>MTRVIFHTATTVDGFLATEEDSLDWLFATPGSAEAEVAFGSFLDGVGVLVMGSSTYEWLVRNENLHDEPERWQQLYGRRPSFVFSSRPRELVHGADIRMVAGSVDEQWDEIRKAAENADVWIVGGGDLAGQFADADLLDEIRLSIAPATLGSGKPLMPRVLGPERLTLLDAKRAGQFAELVYALRPASPGNSPS</sequence>
<gene>
    <name evidence="2" type="ORF">P5G46_00545</name>
</gene>
<proteinExistence type="predicted"/>
<dbReference type="InterPro" id="IPR002734">
    <property type="entry name" value="RibDG_C"/>
</dbReference>
<protein>
    <submittedName>
        <fullName evidence="2">Dihydrofolate reductase family protein</fullName>
    </submittedName>
</protein>
<dbReference type="PANTHER" id="PTHR38011:SF11">
    <property type="entry name" value="2,5-DIAMINO-6-RIBOSYLAMINO-4(3H)-PYRIMIDINONE 5'-PHOSPHATE REDUCTASE"/>
    <property type="match status" value="1"/>
</dbReference>
<dbReference type="Proteomes" id="UP001630303">
    <property type="component" value="Unassembled WGS sequence"/>
</dbReference>
<keyword evidence="3" id="KW-1185">Reference proteome</keyword>